<dbReference type="Proteomes" id="UP000000226">
    <property type="component" value="Chromosome 9"/>
</dbReference>
<dbReference type="OrthoDB" id="611935at2759"/>
<feature type="region of interest" description="Disordered" evidence="1">
    <location>
        <begin position="543"/>
        <end position="563"/>
    </location>
</feature>
<dbReference type="OMA" id="LKERDCN"/>
<dbReference type="EMBL" id="CM002296">
    <property type="protein sequence ID" value="ESW08353.1"/>
    <property type="molecule type" value="Genomic_DNA"/>
</dbReference>
<reference evidence="3" key="1">
    <citation type="journal article" date="2014" name="Nat. Genet.">
        <title>A reference genome for common bean and genome-wide analysis of dual domestications.</title>
        <authorList>
            <person name="Schmutz J."/>
            <person name="McClean P.E."/>
            <person name="Mamidi S."/>
            <person name="Wu G.A."/>
            <person name="Cannon S.B."/>
            <person name="Grimwood J."/>
            <person name="Jenkins J."/>
            <person name="Shu S."/>
            <person name="Song Q."/>
            <person name="Chavarro C."/>
            <person name="Torres-Torres M."/>
            <person name="Geffroy V."/>
            <person name="Moghaddam S.M."/>
            <person name="Gao D."/>
            <person name="Abernathy B."/>
            <person name="Barry K."/>
            <person name="Blair M."/>
            <person name="Brick M.A."/>
            <person name="Chovatia M."/>
            <person name="Gepts P."/>
            <person name="Goodstein D.M."/>
            <person name="Gonzales M."/>
            <person name="Hellsten U."/>
            <person name="Hyten D.L."/>
            <person name="Jia G."/>
            <person name="Kelly J.D."/>
            <person name="Kudrna D."/>
            <person name="Lee R."/>
            <person name="Richard M.M."/>
            <person name="Miklas P.N."/>
            <person name="Osorno J.M."/>
            <person name="Rodrigues J."/>
            <person name="Thareau V."/>
            <person name="Urrea C.A."/>
            <person name="Wang M."/>
            <person name="Yu Y."/>
            <person name="Zhang M."/>
            <person name="Wing R.A."/>
            <person name="Cregan P.B."/>
            <person name="Rokhsar D.S."/>
            <person name="Jackson S.A."/>
        </authorList>
    </citation>
    <scope>NUCLEOTIDE SEQUENCE [LARGE SCALE GENOMIC DNA]</scope>
    <source>
        <strain evidence="3">cv. G19833</strain>
    </source>
</reference>
<sequence>MKGVGGSNHDSPYFFSPASSLSAFAAPFSVNPYASSDMSSQLTDSATHSDSIESADTAPPIHYQTYGYDFFSNPVRELDSAAQFPQFPPYAARSSFVEAQQYPVASAIHDHASSVPPYHWSSMTPSSDWPSLEEPNKEANNLHELGFSGQKGVSRDRFCEFNGSGKGKQVGVGSSDLSSKETDICDLIKKIMNQTHANMMDSVNGEVSQSIDRENYNVPAIPNPLLDTSSWWGTVKSMPVEFQGASVLQSPSMSVESCHEAPLKVVPDSGNNHLSNIASYDKHFRHVDKSSRVDTVSSMPRTGLTTNRNIDDIIPDQRFVRSNFCNAKEPSVRPCPGISGYFDPSHIRVHLGTNEPSPSNKAMLPDKSVSMDDVDYIFRGRTEYQTPHANMNALSLRHGTIEDVNIVEKSFEGGDRCNPAEDSPCWKGASAARFSYFEPSAVLPQEYVHKKESSFVPVIQESQTYLLNTENNTKKSAENSNGYQMQTEFVYQGTCSVGSPSKFPLTNFAYEDCKSGSAVNGGPFPFKPNCDFGLQFMDTTKMKGNSVPPAKATNSRSGSSHMEHHVAERNKLMSQKQHTSCIGDAKAGCYVNKFLGHGSSYPAHVPLPLVVNTTTTPLVVNTTTSTSSVVDTTTSTSSVVDTTTSTSSVVDTTTTTSSVVDTTTTPSTPSSVVDTATTPLVVDTTTTPVNTAGRVTTEKLNVQILVNTMQNLSELLLYHCKNDVCVLKERDCNALKDVISNLNTCALKSAAPAQECLFNQPETFNCARELQEFHQNASFKRLPSTKIGPEISKVENPLVAEANLHFRSAKPLWKLSDSISSRRETTEMTKTGDITKDLKRTLNENFHDDEGADPQTALYKNLWLEAEAELCSVYYKARYNQIKIEMDNHSYKEREMENESKSEVVPTLSQNQSSETKVHNYPNRGSSCLNCFTDVNKPNSATTPGRNDESSVMARYQVLKARVVDLSCIDTTNPEEPLDMADKSSPGESDKQYAVNFCQDSPFPEKNSTDEASVVARFHILKSRREGSSSISLEGKQLDGVESADKDMDDTTIAKISEGKGLDVHENSAMVHLGSYIAMDKQEFHQDLEDSQEIQPCRTSEFQLPNYYSDGFSSDWEHVEKSL</sequence>
<dbReference type="PANTHER" id="PTHR34361:SF2">
    <property type="entry name" value="OS08G0157800 PROTEIN"/>
    <property type="match status" value="1"/>
</dbReference>
<protein>
    <submittedName>
        <fullName evidence="2">Uncharacterized protein</fullName>
    </submittedName>
</protein>
<gene>
    <name evidence="2" type="ORF">PHAVU_009G038600g</name>
</gene>
<dbReference type="PANTHER" id="PTHR34361">
    <property type="entry name" value="OS08G0157800 PROTEIN"/>
    <property type="match status" value="1"/>
</dbReference>
<proteinExistence type="predicted"/>
<dbReference type="eggNOG" id="ENOG502RM6I">
    <property type="taxonomic scope" value="Eukaryota"/>
</dbReference>
<evidence type="ECO:0000313" key="3">
    <source>
        <dbReference type="Proteomes" id="UP000000226"/>
    </source>
</evidence>
<feature type="region of interest" description="Disordered" evidence="1">
    <location>
        <begin position="898"/>
        <end position="920"/>
    </location>
</feature>
<organism evidence="2 3">
    <name type="scientific">Phaseolus vulgaris</name>
    <name type="common">Kidney bean</name>
    <name type="synonym">French bean</name>
    <dbReference type="NCBI Taxonomy" id="3885"/>
    <lineage>
        <taxon>Eukaryota</taxon>
        <taxon>Viridiplantae</taxon>
        <taxon>Streptophyta</taxon>
        <taxon>Embryophyta</taxon>
        <taxon>Tracheophyta</taxon>
        <taxon>Spermatophyta</taxon>
        <taxon>Magnoliopsida</taxon>
        <taxon>eudicotyledons</taxon>
        <taxon>Gunneridae</taxon>
        <taxon>Pentapetalae</taxon>
        <taxon>rosids</taxon>
        <taxon>fabids</taxon>
        <taxon>Fabales</taxon>
        <taxon>Fabaceae</taxon>
        <taxon>Papilionoideae</taxon>
        <taxon>50 kb inversion clade</taxon>
        <taxon>NPAAA clade</taxon>
        <taxon>indigoferoid/millettioid clade</taxon>
        <taxon>Phaseoleae</taxon>
        <taxon>Phaseolus</taxon>
    </lineage>
</organism>
<dbReference type="Gramene" id="ESW08353">
    <property type="protein sequence ID" value="ESW08353"/>
    <property type="gene ID" value="PHAVU_009G038600g"/>
</dbReference>
<accession>V7AUT5</accession>
<dbReference type="AlphaFoldDB" id="V7AUT5"/>
<evidence type="ECO:0000313" key="2">
    <source>
        <dbReference type="EMBL" id="ESW08353.1"/>
    </source>
</evidence>
<name>V7AUT5_PHAVU</name>
<keyword evidence="3" id="KW-1185">Reference proteome</keyword>
<evidence type="ECO:0000256" key="1">
    <source>
        <dbReference type="SAM" id="MobiDB-lite"/>
    </source>
</evidence>